<protein>
    <submittedName>
        <fullName evidence="3">Uncharacterized protein</fullName>
    </submittedName>
</protein>
<dbReference type="AlphaFoldDB" id="A0A8J3KWJ3"/>
<evidence type="ECO:0000256" key="1">
    <source>
        <dbReference type="SAM" id="MobiDB-lite"/>
    </source>
</evidence>
<dbReference type="EMBL" id="BONH01000082">
    <property type="protein sequence ID" value="GIG03250.1"/>
    <property type="molecule type" value="Genomic_DNA"/>
</dbReference>
<gene>
    <name evidence="3" type="ORF">Cci01nite_83430</name>
</gene>
<feature type="compositionally biased region" description="Low complexity" evidence="1">
    <location>
        <begin position="290"/>
        <end position="303"/>
    </location>
</feature>
<feature type="region of interest" description="Disordered" evidence="1">
    <location>
        <begin position="244"/>
        <end position="318"/>
    </location>
</feature>
<feature type="transmembrane region" description="Helical" evidence="2">
    <location>
        <begin position="59"/>
        <end position="82"/>
    </location>
</feature>
<accession>A0A8J3KWJ3</accession>
<keyword evidence="4" id="KW-1185">Reference proteome</keyword>
<dbReference type="Proteomes" id="UP000659904">
    <property type="component" value="Unassembled WGS sequence"/>
</dbReference>
<comment type="caution">
    <text evidence="3">The sequence shown here is derived from an EMBL/GenBank/DDBJ whole genome shotgun (WGS) entry which is preliminary data.</text>
</comment>
<evidence type="ECO:0000256" key="2">
    <source>
        <dbReference type="SAM" id="Phobius"/>
    </source>
</evidence>
<sequence>MSNSTRRGFFNRKSPNQVTVLEANVHHTAARNAKASLIVVGLVACALSLVVLLDRLHPVLAVLGSLVIGVVVGGLAWVAVVVWPVVRLLWWWASEIVLLGVTFVAASALAHVALWVRLVVIGALVGLGFVAPVRRTVIGIFWCLFVRHRLRKSFADYITANRSGSLPFILFAVPTPVGERVWVFLRSGLSLPILEARLDQLAVSCMATSVKVGRAREGGNSAFVRFDIKRREVLTATVGSPLSGLVDPDAPTAPRQAGPVPTALNLGDVPDQPLFAAYAPSSARPDKAKAAANGSASANGSAPAAPPATPEDDASDWI</sequence>
<name>A0A8J3KWJ3_9ACTN</name>
<organism evidence="3 4">
    <name type="scientific">Catellatospora citrea</name>
    <dbReference type="NCBI Taxonomy" id="53366"/>
    <lineage>
        <taxon>Bacteria</taxon>
        <taxon>Bacillati</taxon>
        <taxon>Actinomycetota</taxon>
        <taxon>Actinomycetes</taxon>
        <taxon>Micromonosporales</taxon>
        <taxon>Micromonosporaceae</taxon>
        <taxon>Catellatospora</taxon>
    </lineage>
</organism>
<keyword evidence="2" id="KW-1133">Transmembrane helix</keyword>
<reference evidence="3 4" key="1">
    <citation type="submission" date="2021-01" db="EMBL/GenBank/DDBJ databases">
        <title>Whole genome shotgun sequence of Catellatospora citrea NBRC 14495.</title>
        <authorList>
            <person name="Komaki H."/>
            <person name="Tamura T."/>
        </authorList>
    </citation>
    <scope>NUCLEOTIDE SEQUENCE [LARGE SCALE GENOMIC DNA]</scope>
    <source>
        <strain evidence="3 4">NBRC 14495</strain>
    </source>
</reference>
<feature type="transmembrane region" description="Helical" evidence="2">
    <location>
        <begin position="120"/>
        <end position="145"/>
    </location>
</feature>
<keyword evidence="2" id="KW-0812">Transmembrane</keyword>
<keyword evidence="2" id="KW-0472">Membrane</keyword>
<evidence type="ECO:0000313" key="3">
    <source>
        <dbReference type="EMBL" id="GIG03250.1"/>
    </source>
</evidence>
<feature type="transmembrane region" description="Helical" evidence="2">
    <location>
        <begin position="89"/>
        <end position="114"/>
    </location>
</feature>
<feature type="transmembrane region" description="Helical" evidence="2">
    <location>
        <begin position="35"/>
        <end position="53"/>
    </location>
</feature>
<proteinExistence type="predicted"/>
<dbReference type="RefSeq" id="WP_239165932.1">
    <property type="nucleotide sequence ID" value="NZ_BONH01000082.1"/>
</dbReference>
<evidence type="ECO:0000313" key="4">
    <source>
        <dbReference type="Proteomes" id="UP000659904"/>
    </source>
</evidence>